<organism evidence="8 9">
    <name type="scientific">Buttiauxella agrestis ATCC 33320</name>
    <dbReference type="NCBI Taxonomy" id="1006004"/>
    <lineage>
        <taxon>Bacteria</taxon>
        <taxon>Pseudomonadati</taxon>
        <taxon>Pseudomonadota</taxon>
        <taxon>Gammaproteobacteria</taxon>
        <taxon>Enterobacterales</taxon>
        <taxon>Enterobacteriaceae</taxon>
        <taxon>Buttiauxella</taxon>
    </lineage>
</organism>
<dbReference type="Pfam" id="PF01435">
    <property type="entry name" value="Peptidase_M48"/>
    <property type="match status" value="1"/>
</dbReference>
<evidence type="ECO:0000313" key="9">
    <source>
        <dbReference type="Proteomes" id="UP000028653"/>
    </source>
</evidence>
<comment type="caution">
    <text evidence="8">The sequence shown here is derived from an EMBL/GenBank/DDBJ whole genome shotgun (WGS) entry which is preliminary data.</text>
</comment>
<evidence type="ECO:0000313" key="8">
    <source>
        <dbReference type="EMBL" id="KFC82921.1"/>
    </source>
</evidence>
<dbReference type="AlphaFoldDB" id="A0A085GGS6"/>
<name>A0A085GGS6_9ENTR</name>
<sequence length="180" mass="19547">MYSSSMEDNYEDVKNGSTVNYKVYLTSDVNAWAMADGCVRVYSGLMDMMTDNEVEGVLGHEMGHIAMGHTREKMQTAYATMAARDAVSATSGVASQLSQSQLGDLVEGVINATFSRSEESEADDFSYDLLKKCGISTQGLASSFDKLATLSGTAKSMFDSHPPSTERAQHIRERIAADKK</sequence>
<evidence type="ECO:0000256" key="6">
    <source>
        <dbReference type="RuleBase" id="RU003983"/>
    </source>
</evidence>
<keyword evidence="2" id="KW-0479">Metal-binding</keyword>
<evidence type="ECO:0000256" key="1">
    <source>
        <dbReference type="ARBA" id="ARBA00022670"/>
    </source>
</evidence>
<dbReference type="PANTHER" id="PTHR22726">
    <property type="entry name" value="METALLOENDOPEPTIDASE OMA1"/>
    <property type="match status" value="1"/>
</dbReference>
<keyword evidence="5 6" id="KW-0482">Metalloprotease</keyword>
<accession>A0A085GGS6</accession>
<evidence type="ECO:0000256" key="4">
    <source>
        <dbReference type="ARBA" id="ARBA00022833"/>
    </source>
</evidence>
<dbReference type="GO" id="GO:0004222">
    <property type="term" value="F:metalloendopeptidase activity"/>
    <property type="evidence" value="ECO:0007669"/>
    <property type="project" value="InterPro"/>
</dbReference>
<evidence type="ECO:0000256" key="3">
    <source>
        <dbReference type="ARBA" id="ARBA00022801"/>
    </source>
</evidence>
<reference evidence="8 9" key="1">
    <citation type="submission" date="2014-05" db="EMBL/GenBank/DDBJ databases">
        <title>ATOL: Assembling a taxonomically balanced genome-scale reconstruction of the evolutionary history of the Enterobacteriaceae.</title>
        <authorList>
            <person name="Plunkett G.III."/>
            <person name="Neeno-Eckwall E.C."/>
            <person name="Glasner J.D."/>
            <person name="Perna N.T."/>
        </authorList>
    </citation>
    <scope>NUCLEOTIDE SEQUENCE [LARGE SCALE GENOMIC DNA]</scope>
    <source>
        <strain evidence="8 9">ATCC 33320</strain>
    </source>
</reference>
<evidence type="ECO:0000259" key="7">
    <source>
        <dbReference type="Pfam" id="PF01435"/>
    </source>
</evidence>
<keyword evidence="3 6" id="KW-0378">Hydrolase</keyword>
<dbReference type="InterPro" id="IPR051156">
    <property type="entry name" value="Mito/Outer_Membr_Metalloprot"/>
</dbReference>
<dbReference type="EMBL" id="JMPI01000022">
    <property type="protein sequence ID" value="KFC82921.1"/>
    <property type="molecule type" value="Genomic_DNA"/>
</dbReference>
<protein>
    <submittedName>
        <fullName evidence="8">Putative metalloprotease</fullName>
        <ecNumber evidence="8">3.4.24.-</ecNumber>
    </submittedName>
</protein>
<comment type="cofactor">
    <cofactor evidence="6">
        <name>Zn(2+)</name>
        <dbReference type="ChEBI" id="CHEBI:29105"/>
    </cofactor>
    <text evidence="6">Binds 1 zinc ion per subunit.</text>
</comment>
<dbReference type="Gene3D" id="3.30.2010.10">
    <property type="entry name" value="Metalloproteases ('zincins'), catalytic domain"/>
    <property type="match status" value="1"/>
</dbReference>
<dbReference type="GO" id="GO:0046872">
    <property type="term" value="F:metal ion binding"/>
    <property type="evidence" value="ECO:0007669"/>
    <property type="project" value="UniProtKB-KW"/>
</dbReference>
<comment type="similarity">
    <text evidence="6">Belongs to the peptidase M48 family.</text>
</comment>
<evidence type="ECO:0000256" key="5">
    <source>
        <dbReference type="ARBA" id="ARBA00023049"/>
    </source>
</evidence>
<dbReference type="InterPro" id="IPR001915">
    <property type="entry name" value="Peptidase_M48"/>
</dbReference>
<dbReference type="EC" id="3.4.24.-" evidence="8"/>
<gene>
    <name evidence="8" type="ORF">GBAG_1294</name>
</gene>
<dbReference type="GO" id="GO:0051603">
    <property type="term" value="P:proteolysis involved in protein catabolic process"/>
    <property type="evidence" value="ECO:0007669"/>
    <property type="project" value="TreeGrafter"/>
</dbReference>
<evidence type="ECO:0000256" key="2">
    <source>
        <dbReference type="ARBA" id="ARBA00022723"/>
    </source>
</evidence>
<proteinExistence type="inferred from homology"/>
<dbReference type="Proteomes" id="UP000028653">
    <property type="component" value="Unassembled WGS sequence"/>
</dbReference>
<keyword evidence="9" id="KW-1185">Reference proteome</keyword>
<dbReference type="PANTHER" id="PTHR22726:SF8">
    <property type="entry name" value="METALLOPROTEASE YCAL"/>
    <property type="match status" value="1"/>
</dbReference>
<dbReference type="GO" id="GO:0016020">
    <property type="term" value="C:membrane"/>
    <property type="evidence" value="ECO:0007669"/>
    <property type="project" value="TreeGrafter"/>
</dbReference>
<feature type="domain" description="Peptidase M48" evidence="7">
    <location>
        <begin position="25"/>
        <end position="174"/>
    </location>
</feature>
<keyword evidence="4 6" id="KW-0862">Zinc</keyword>
<dbReference type="MEROPS" id="M48.A03"/>
<keyword evidence="1 6" id="KW-0645">Protease</keyword>
<dbReference type="eggNOG" id="COG0501">
    <property type="taxonomic scope" value="Bacteria"/>
</dbReference>
<dbReference type="STRING" id="1006004.GBAG_1294"/>